<accession>X1PY46</accession>
<sequence>CPSLKHLVLTLKNVPGLTWSSVDQVRQYFTRLRHRQLFKAAWRGGVYGIEFTWTGDKGWHIHIHALIDGDYIPQAVISRHWFEITGDSQVVWITRSKNSRQALYTPQHHRHAKASLYPNADFFLVVKLSSPAAPPATATATQFVARELARLIPPAPLAIFPLTATPGVPLTLPDVRSAPA</sequence>
<evidence type="ECO:0008006" key="2">
    <source>
        <dbReference type="Google" id="ProtNLM"/>
    </source>
</evidence>
<feature type="non-terminal residue" evidence="1">
    <location>
        <position position="1"/>
    </location>
</feature>
<evidence type="ECO:0000313" key="1">
    <source>
        <dbReference type="EMBL" id="GAI61212.1"/>
    </source>
</evidence>
<organism evidence="1">
    <name type="scientific">marine sediment metagenome</name>
    <dbReference type="NCBI Taxonomy" id="412755"/>
    <lineage>
        <taxon>unclassified sequences</taxon>
        <taxon>metagenomes</taxon>
        <taxon>ecological metagenomes</taxon>
    </lineage>
</organism>
<dbReference type="EMBL" id="BARW01002903">
    <property type="protein sequence ID" value="GAI61212.1"/>
    <property type="molecule type" value="Genomic_DNA"/>
</dbReference>
<gene>
    <name evidence="1" type="ORF">S12H4_07753</name>
</gene>
<dbReference type="AlphaFoldDB" id="X1PY46"/>
<reference evidence="1" key="1">
    <citation type="journal article" date="2014" name="Front. Microbiol.">
        <title>High frequency of phylogenetically diverse reductive dehalogenase-homologous genes in deep subseafloor sedimentary metagenomes.</title>
        <authorList>
            <person name="Kawai M."/>
            <person name="Futagami T."/>
            <person name="Toyoda A."/>
            <person name="Takaki Y."/>
            <person name="Nishi S."/>
            <person name="Hori S."/>
            <person name="Arai W."/>
            <person name="Tsubouchi T."/>
            <person name="Morono Y."/>
            <person name="Uchiyama I."/>
            <person name="Ito T."/>
            <person name="Fujiyama A."/>
            <person name="Inagaki F."/>
            <person name="Takami H."/>
        </authorList>
    </citation>
    <scope>NUCLEOTIDE SEQUENCE</scope>
    <source>
        <strain evidence="1">Expedition CK06-06</strain>
    </source>
</reference>
<protein>
    <recommendedName>
        <fullName evidence="2">Inovirus Gp2 family protein</fullName>
    </recommendedName>
</protein>
<proteinExistence type="predicted"/>
<comment type="caution">
    <text evidence="1">The sequence shown here is derived from an EMBL/GenBank/DDBJ whole genome shotgun (WGS) entry which is preliminary data.</text>
</comment>
<name>X1PY46_9ZZZZ</name>